<accession>A0AAX4I9A3</accession>
<dbReference type="GeneID" id="87941391"/>
<evidence type="ECO:0000313" key="2">
    <source>
        <dbReference type="Proteomes" id="UP001322277"/>
    </source>
</evidence>
<dbReference type="EMBL" id="CP137307">
    <property type="protein sequence ID" value="WQF79874.1"/>
    <property type="molecule type" value="Genomic_DNA"/>
</dbReference>
<dbReference type="KEGG" id="cdet:87941391"/>
<keyword evidence="2" id="KW-1185">Reference proteome</keyword>
<proteinExistence type="predicted"/>
<reference evidence="2" key="1">
    <citation type="journal article" date="2023" name="bioRxiv">
        <title>Complete genome of the Medicago anthracnose fungus, Colletotrichum destructivum, reveals a mini-chromosome-like region within a core chromosome.</title>
        <authorList>
            <person name="Lapalu N."/>
            <person name="Simon A."/>
            <person name="Lu A."/>
            <person name="Plaumann P.-L."/>
            <person name="Amselem J."/>
            <person name="Pigne S."/>
            <person name="Auger A."/>
            <person name="Koch C."/>
            <person name="Dallery J.-F."/>
            <person name="O'Connell R.J."/>
        </authorList>
    </citation>
    <scope>NUCLEOTIDE SEQUENCE [LARGE SCALE GENOMIC DNA]</scope>
    <source>
        <strain evidence="2">CBS 520.97</strain>
    </source>
</reference>
<sequence>MGPAPPPIFLPEVLLPPPFEISAQIGTYHLSDLLTRVTGPGTTQGNDSSRLAVPALDLYGPQLLASPHRGHITVTFSTSPHNETRYTLYCARTLESRQRGVDGIEAHNRSCFLLSAYSRLFGPPKVKVYRDSRQRRCIRFLRSTYTMHLAFRYWLPSSS</sequence>
<protein>
    <submittedName>
        <fullName evidence="1">Uncharacterized protein</fullName>
    </submittedName>
</protein>
<dbReference type="AlphaFoldDB" id="A0AAX4I9A3"/>
<dbReference type="Proteomes" id="UP001322277">
    <property type="component" value="Chromosome 3"/>
</dbReference>
<evidence type="ECO:0000313" key="1">
    <source>
        <dbReference type="EMBL" id="WQF79874.1"/>
    </source>
</evidence>
<organism evidence="1 2">
    <name type="scientific">Colletotrichum destructivum</name>
    <dbReference type="NCBI Taxonomy" id="34406"/>
    <lineage>
        <taxon>Eukaryota</taxon>
        <taxon>Fungi</taxon>
        <taxon>Dikarya</taxon>
        <taxon>Ascomycota</taxon>
        <taxon>Pezizomycotina</taxon>
        <taxon>Sordariomycetes</taxon>
        <taxon>Hypocreomycetidae</taxon>
        <taxon>Glomerellales</taxon>
        <taxon>Glomerellaceae</taxon>
        <taxon>Colletotrichum</taxon>
        <taxon>Colletotrichum destructivum species complex</taxon>
    </lineage>
</organism>
<dbReference type="RefSeq" id="XP_062777098.1">
    <property type="nucleotide sequence ID" value="XM_062921047.1"/>
</dbReference>
<gene>
    <name evidence="1" type="ORF">CDEST_04888</name>
</gene>
<name>A0AAX4I9A3_9PEZI</name>